<sequence>MSSTNKTEYLNLNAWIGADVPKMEDFNSDNEILDDAFQTHDTDTVRHITDGERSKWNAPVFTGSYIGDDTESRTITLACDFEPSMLILYANNAPAFVCDFNNRIKETYFAIGTKRGSTAGLTMQSGTFTVRNDTTTVLANELRLLNKAGTSYTYIAFR</sequence>
<reference evidence="1" key="1">
    <citation type="submission" date="2020-10" db="EMBL/GenBank/DDBJ databases">
        <authorList>
            <person name="Gilroy R."/>
        </authorList>
    </citation>
    <scope>NUCLEOTIDE SEQUENCE</scope>
    <source>
        <strain evidence="1">CHK176-6737</strain>
    </source>
</reference>
<reference evidence="1" key="2">
    <citation type="journal article" date="2021" name="PeerJ">
        <title>Extensive microbial diversity within the chicken gut microbiome revealed by metagenomics and culture.</title>
        <authorList>
            <person name="Gilroy R."/>
            <person name="Ravi A."/>
            <person name="Getino M."/>
            <person name="Pursley I."/>
            <person name="Horton D.L."/>
            <person name="Alikhan N.F."/>
            <person name="Baker D."/>
            <person name="Gharbi K."/>
            <person name="Hall N."/>
            <person name="Watson M."/>
            <person name="Adriaenssens E.M."/>
            <person name="Foster-Nyarko E."/>
            <person name="Jarju S."/>
            <person name="Secka A."/>
            <person name="Antonio M."/>
            <person name="Oren A."/>
            <person name="Chaudhuri R.R."/>
            <person name="La Ragione R."/>
            <person name="Hildebrand F."/>
            <person name="Pallen M.J."/>
        </authorList>
    </citation>
    <scope>NUCLEOTIDE SEQUENCE</scope>
    <source>
        <strain evidence="1">CHK176-6737</strain>
    </source>
</reference>
<evidence type="ECO:0000313" key="2">
    <source>
        <dbReference type="Proteomes" id="UP000824125"/>
    </source>
</evidence>
<dbReference type="AlphaFoldDB" id="A0A9D1MW43"/>
<gene>
    <name evidence="1" type="ORF">IAD23_07405</name>
</gene>
<dbReference type="Proteomes" id="UP000824125">
    <property type="component" value="Unassembled WGS sequence"/>
</dbReference>
<protein>
    <submittedName>
        <fullName evidence="1">Uncharacterized protein</fullName>
    </submittedName>
</protein>
<dbReference type="EMBL" id="DVNM01000042">
    <property type="protein sequence ID" value="HIU69764.1"/>
    <property type="molecule type" value="Genomic_DNA"/>
</dbReference>
<proteinExistence type="predicted"/>
<accession>A0A9D1MW43</accession>
<organism evidence="1 2">
    <name type="scientific">Candidatus Scybalenecus merdavium</name>
    <dbReference type="NCBI Taxonomy" id="2840939"/>
    <lineage>
        <taxon>Bacteria</taxon>
        <taxon>Bacillati</taxon>
        <taxon>Bacillota</taxon>
        <taxon>Clostridia</taxon>
        <taxon>Eubacteriales</taxon>
        <taxon>Oscillospiraceae</taxon>
        <taxon>Oscillospiraceae incertae sedis</taxon>
        <taxon>Candidatus Scybalenecus</taxon>
    </lineage>
</organism>
<comment type="caution">
    <text evidence="1">The sequence shown here is derived from an EMBL/GenBank/DDBJ whole genome shotgun (WGS) entry which is preliminary data.</text>
</comment>
<name>A0A9D1MW43_9FIRM</name>
<evidence type="ECO:0000313" key="1">
    <source>
        <dbReference type="EMBL" id="HIU69764.1"/>
    </source>
</evidence>